<dbReference type="InterPro" id="IPR052189">
    <property type="entry name" value="L-asp_N-monooxygenase_NS-form"/>
</dbReference>
<dbReference type="InterPro" id="IPR036188">
    <property type="entry name" value="FAD/NAD-bd_sf"/>
</dbReference>
<reference evidence="2 3" key="1">
    <citation type="submission" date="2018-07" db="EMBL/GenBank/DDBJ databases">
        <title>Genomic Encyclopedia of Type Strains, Phase III (KMG-III): the genomes of soil and plant-associated and newly described type strains.</title>
        <authorList>
            <person name="Whitman W."/>
        </authorList>
    </citation>
    <scope>NUCLEOTIDE SEQUENCE [LARGE SCALE GENOMIC DNA]</scope>
    <source>
        <strain evidence="2 3">CECT 8575</strain>
    </source>
</reference>
<name>A0A368VAC7_9ACTN</name>
<dbReference type="AlphaFoldDB" id="A0A368VAC7"/>
<dbReference type="Gene3D" id="3.50.50.60">
    <property type="entry name" value="FAD/NAD(P)-binding domain"/>
    <property type="match status" value="1"/>
</dbReference>
<dbReference type="Pfam" id="PF13454">
    <property type="entry name" value="NAD_binding_9"/>
    <property type="match status" value="1"/>
</dbReference>
<sequence>MDVGVIGGGASAVCLLDALAQSDGVSGSITIFEPGDELWRGRPFECDVDALRVNAPPDEMSVRFGDPEHFQRWLAARDLLVESADSDQDPFCGMRFVPRARFGEYLEQSAHAALLSLLEQGWQLDVVRDRVDSVLPDAHGLVLKTAGGRRLAVDSAVLCVGGGRPADSYALRGLPGYLPDPYPVSCNLDVVDADADVDVLGCGLTGVDVVLALAAGGHRARIRLLSRSGILPGVRQRPLAHELHHFTAERFRTVAARGGTLTVQSLIRIMQDELREVGEDLTQISAELVAMAAESPAERLRRNLAEVDSDSKALRIVQRAVPETGPDVWPLLPAAEKDELLGSHYREIMSLCCPMSPSSAATLLALIDRGQLEILSGIESIDPREGNGFVVTTAGGQHESDVMINGINPATNKISPKAESLIASLVAAQLAERHPRGGLHVERETSRLTLGGKPDPRLYALGDLAAGSLFFTFGIPSLVDRAQDIACALLSDVSMVRGDSALQTV</sequence>
<comment type="caution">
    <text evidence="2">The sequence shown here is derived from an EMBL/GenBank/DDBJ whole genome shotgun (WGS) entry which is preliminary data.</text>
</comment>
<dbReference type="PANTHER" id="PTHR40254:SF1">
    <property type="entry name" value="BLR0577 PROTEIN"/>
    <property type="match status" value="1"/>
</dbReference>
<organism evidence="2 3">
    <name type="scientific">Halopolyspora algeriensis</name>
    <dbReference type="NCBI Taxonomy" id="1500506"/>
    <lineage>
        <taxon>Bacteria</taxon>
        <taxon>Bacillati</taxon>
        <taxon>Actinomycetota</taxon>
        <taxon>Actinomycetes</taxon>
        <taxon>Actinomycetes incertae sedis</taxon>
        <taxon>Halopolyspora</taxon>
    </lineage>
</organism>
<dbReference type="EMBL" id="QPJC01000025">
    <property type="protein sequence ID" value="RCW37663.1"/>
    <property type="molecule type" value="Genomic_DNA"/>
</dbReference>
<evidence type="ECO:0000313" key="3">
    <source>
        <dbReference type="Proteomes" id="UP000253495"/>
    </source>
</evidence>
<gene>
    <name evidence="2" type="ORF">DFQ14_12519</name>
</gene>
<dbReference type="InterPro" id="IPR038732">
    <property type="entry name" value="HpyO/CreE_NAD-binding"/>
</dbReference>
<dbReference type="PANTHER" id="PTHR40254">
    <property type="entry name" value="BLR0577 PROTEIN"/>
    <property type="match status" value="1"/>
</dbReference>
<protein>
    <submittedName>
        <fullName evidence="2">Putative NAD(P)/FAD-binding protein YdhS</fullName>
    </submittedName>
</protein>
<feature type="domain" description="FAD-dependent urate hydroxylase HpyO/Asp monooxygenase CreE-like FAD/NAD(P)-binding" evidence="1">
    <location>
        <begin position="5"/>
        <end position="161"/>
    </location>
</feature>
<proteinExistence type="predicted"/>
<dbReference type="SUPFAM" id="SSF51905">
    <property type="entry name" value="FAD/NAD(P)-binding domain"/>
    <property type="match status" value="2"/>
</dbReference>
<evidence type="ECO:0000313" key="2">
    <source>
        <dbReference type="EMBL" id="RCW37663.1"/>
    </source>
</evidence>
<dbReference type="RefSeq" id="WP_158546748.1">
    <property type="nucleotide sequence ID" value="NZ_QPJC01000025.1"/>
</dbReference>
<keyword evidence="3" id="KW-1185">Reference proteome</keyword>
<dbReference type="Proteomes" id="UP000253495">
    <property type="component" value="Unassembled WGS sequence"/>
</dbReference>
<evidence type="ECO:0000259" key="1">
    <source>
        <dbReference type="Pfam" id="PF13454"/>
    </source>
</evidence>
<accession>A0A368VAC7</accession>